<evidence type="ECO:0000256" key="5">
    <source>
        <dbReference type="SAM" id="SignalP"/>
    </source>
</evidence>
<dbReference type="GO" id="GO:0055085">
    <property type="term" value="P:transmembrane transport"/>
    <property type="evidence" value="ECO:0007669"/>
    <property type="project" value="InterPro"/>
</dbReference>
<proteinExistence type="predicted"/>
<dbReference type="OrthoDB" id="7585677at2"/>
<dbReference type="InterPro" id="IPR037682">
    <property type="entry name" value="TonB_C"/>
</dbReference>
<feature type="signal peptide" evidence="5">
    <location>
        <begin position="1"/>
        <end position="31"/>
    </location>
</feature>
<keyword evidence="2" id="KW-0812">Transmembrane</keyword>
<gene>
    <name evidence="7" type="ORF">V474_08670</name>
</gene>
<sequence length="180" mass="19567">MALLWEVTEMQRQIILAGTALSILSSGLASAANNPPRDNAIVVISPSLEAWSAKVFKDLDQGLRYPSSLVGMPTHTGVVAVKFNCNEETGAPVGIEIQKSSGHRDLDHATMRAVKRISTLHPLPRGLSNNQKYIVRVLFANSTEDLQRKSAEMRAEAARNNAWFTRSGNVAMLELAPMGS</sequence>
<dbReference type="NCBIfam" id="TIGR01352">
    <property type="entry name" value="tonB_Cterm"/>
    <property type="match status" value="1"/>
</dbReference>
<organism evidence="7 8">
    <name type="scientific">Novosphingobium barchaimii LL02</name>
    <dbReference type="NCBI Taxonomy" id="1114963"/>
    <lineage>
        <taxon>Bacteria</taxon>
        <taxon>Pseudomonadati</taxon>
        <taxon>Pseudomonadota</taxon>
        <taxon>Alphaproteobacteria</taxon>
        <taxon>Sphingomonadales</taxon>
        <taxon>Sphingomonadaceae</taxon>
        <taxon>Novosphingobium</taxon>
    </lineage>
</organism>
<reference evidence="7 8" key="1">
    <citation type="journal article" date="2015" name="G3 (Bethesda)">
        <title>Insights into Ongoing Evolution of the Hexachlorocyclohexane Catabolic Pathway from Comparative Genomics of Ten Sphingomonadaceae Strains.</title>
        <authorList>
            <person name="Pearce S.L."/>
            <person name="Oakeshott J.G."/>
            <person name="Pandey G."/>
        </authorList>
    </citation>
    <scope>NUCLEOTIDE SEQUENCE [LARGE SCALE GENOMIC DNA]</scope>
    <source>
        <strain evidence="7 8">LL02</strain>
    </source>
</reference>
<feature type="domain" description="TonB C-terminal" evidence="6">
    <location>
        <begin position="76"/>
        <end position="139"/>
    </location>
</feature>
<comment type="subcellular location">
    <subcellularLocation>
        <location evidence="1">Membrane</location>
        <topology evidence="1">Single-pass membrane protein</topology>
    </subcellularLocation>
</comment>
<keyword evidence="3" id="KW-1133">Transmembrane helix</keyword>
<evidence type="ECO:0000259" key="6">
    <source>
        <dbReference type="Pfam" id="PF03544"/>
    </source>
</evidence>
<dbReference type="PATRIC" id="fig|1114963.3.peg.633"/>
<comment type="caution">
    <text evidence="7">The sequence shown here is derived from an EMBL/GenBank/DDBJ whole genome shotgun (WGS) entry which is preliminary data.</text>
</comment>
<feature type="chain" id="PRO_5005292267" evidence="5">
    <location>
        <begin position="32"/>
        <end position="180"/>
    </location>
</feature>
<evidence type="ECO:0000256" key="2">
    <source>
        <dbReference type="ARBA" id="ARBA00022692"/>
    </source>
</evidence>
<dbReference type="Proteomes" id="UP000052268">
    <property type="component" value="Unassembled WGS sequence"/>
</dbReference>
<dbReference type="SUPFAM" id="SSF74653">
    <property type="entry name" value="TolA/TonB C-terminal domain"/>
    <property type="match status" value="1"/>
</dbReference>
<dbReference type="Pfam" id="PF03544">
    <property type="entry name" value="TonB_C"/>
    <property type="match status" value="1"/>
</dbReference>
<name>A0A0J7Y7G9_9SPHN</name>
<evidence type="ECO:0000256" key="1">
    <source>
        <dbReference type="ARBA" id="ARBA00004167"/>
    </source>
</evidence>
<evidence type="ECO:0000313" key="7">
    <source>
        <dbReference type="EMBL" id="KMS59278.1"/>
    </source>
</evidence>
<keyword evidence="5" id="KW-0732">Signal</keyword>
<keyword evidence="4" id="KW-0472">Membrane</keyword>
<evidence type="ECO:0000313" key="8">
    <source>
        <dbReference type="Proteomes" id="UP000052268"/>
    </source>
</evidence>
<dbReference type="AlphaFoldDB" id="A0A0J7Y7G9"/>
<dbReference type="EMBL" id="JACU01000002">
    <property type="protein sequence ID" value="KMS59278.1"/>
    <property type="molecule type" value="Genomic_DNA"/>
</dbReference>
<protein>
    <submittedName>
        <fullName evidence="7">TonB family protein</fullName>
    </submittedName>
</protein>
<dbReference type="GO" id="GO:0016020">
    <property type="term" value="C:membrane"/>
    <property type="evidence" value="ECO:0007669"/>
    <property type="project" value="UniProtKB-SubCell"/>
</dbReference>
<dbReference type="Gene3D" id="3.30.1150.10">
    <property type="match status" value="1"/>
</dbReference>
<dbReference type="InterPro" id="IPR006260">
    <property type="entry name" value="TonB/TolA_C"/>
</dbReference>
<evidence type="ECO:0000256" key="3">
    <source>
        <dbReference type="ARBA" id="ARBA00022989"/>
    </source>
</evidence>
<evidence type="ECO:0000256" key="4">
    <source>
        <dbReference type="ARBA" id="ARBA00023136"/>
    </source>
</evidence>
<keyword evidence="8" id="KW-1185">Reference proteome</keyword>
<accession>A0A0J7Y7G9</accession>